<sequence>MKNYGKACLAPKLKDYQSSLLYAQFHCLSCAKIKRLSIF</sequence>
<protein>
    <submittedName>
        <fullName evidence="1">Uncharacterized protein</fullName>
    </submittedName>
</protein>
<evidence type="ECO:0000313" key="2">
    <source>
        <dbReference type="Proteomes" id="UP000027309"/>
    </source>
</evidence>
<organism evidence="1 2">
    <name type="scientific">Acinetobacter baumannii 1499986</name>
    <dbReference type="NCBI Taxonomy" id="1310673"/>
    <lineage>
        <taxon>Bacteria</taxon>
        <taxon>Pseudomonadati</taxon>
        <taxon>Pseudomonadota</taxon>
        <taxon>Gammaproteobacteria</taxon>
        <taxon>Moraxellales</taxon>
        <taxon>Moraxellaceae</taxon>
        <taxon>Acinetobacter</taxon>
        <taxon>Acinetobacter calcoaceticus/baumannii complex</taxon>
    </lineage>
</organism>
<comment type="caution">
    <text evidence="1">The sequence shown here is derived from an EMBL/GenBank/DDBJ whole genome shotgun (WGS) entry which is preliminary data.</text>
</comment>
<dbReference type="AlphaFoldDB" id="A0A836YNF8"/>
<proteinExistence type="predicted"/>
<dbReference type="EMBL" id="JMOA01000065">
    <property type="protein sequence ID" value="KCX99877.1"/>
    <property type="molecule type" value="Genomic_DNA"/>
</dbReference>
<dbReference type="Proteomes" id="UP000027309">
    <property type="component" value="Unassembled WGS sequence"/>
</dbReference>
<reference evidence="1 2" key="1">
    <citation type="submission" date="2014-04" db="EMBL/GenBank/DDBJ databases">
        <title>Comparative genomics and transcriptomics to identify genetic mechanisms underlying the emergence of carbapenem resistant Acinetobacter baumannii (CRAb).</title>
        <authorList>
            <person name="Harris A.D."/>
            <person name="Johnson K.J."/>
            <person name="George J."/>
            <person name="Nadendla S."/>
            <person name="Daugherty S.C."/>
            <person name="Parankush S."/>
            <person name="Sadzewicz L."/>
            <person name="Tallon L."/>
            <person name="Sengamalay N."/>
            <person name="Hazen T.H."/>
            <person name="Rasko D.A."/>
        </authorList>
    </citation>
    <scope>NUCLEOTIDE SEQUENCE [LARGE SCALE GENOMIC DNA]</scope>
    <source>
        <strain evidence="1 2">1499986</strain>
    </source>
</reference>
<name>A0A836YNF8_ACIBA</name>
<accession>A0A836YNF8</accession>
<gene>
    <name evidence="1" type="ORF">J572_3524</name>
</gene>
<evidence type="ECO:0000313" key="1">
    <source>
        <dbReference type="EMBL" id="KCX99877.1"/>
    </source>
</evidence>